<sequence>MAPSGYADTVKGRVIANLQRPEGAVYKPPPGYNGDPNDFKRHCYIPYEITVDGRGQMVSFEIDPCGDEVLDQAARQAIRRAGPFPPPPGGGEGRYTIYGTAIFLD</sequence>
<evidence type="ECO:0000313" key="5">
    <source>
        <dbReference type="EMBL" id="POB01128.1"/>
    </source>
</evidence>
<dbReference type="InterPro" id="IPR006260">
    <property type="entry name" value="TonB/TolA_C"/>
</dbReference>
<accession>A0A2P4ER80</accession>
<keyword evidence="4" id="KW-0472">Membrane</keyword>
<comment type="subcellular location">
    <subcellularLocation>
        <location evidence="1">Membrane</location>
        <topology evidence="1">Single-pass membrane protein</topology>
    </subcellularLocation>
</comment>
<keyword evidence="6" id="KW-1185">Reference proteome</keyword>
<gene>
    <name evidence="5" type="ORF">C1949_16850</name>
</gene>
<dbReference type="EMBL" id="PPSK01000022">
    <property type="protein sequence ID" value="POB01128.1"/>
    <property type="molecule type" value="Genomic_DNA"/>
</dbReference>
<dbReference type="SUPFAM" id="SSF74653">
    <property type="entry name" value="TolA/TonB C-terminal domain"/>
    <property type="match status" value="1"/>
</dbReference>
<evidence type="ECO:0008006" key="7">
    <source>
        <dbReference type="Google" id="ProtNLM"/>
    </source>
</evidence>
<proteinExistence type="predicted"/>
<name>A0A2P4ER80_9GAMM</name>
<comment type="caution">
    <text evidence="5">The sequence shown here is derived from an EMBL/GenBank/DDBJ whole genome shotgun (WGS) entry which is preliminary data.</text>
</comment>
<dbReference type="Pfam" id="PF13103">
    <property type="entry name" value="TonB_2"/>
    <property type="match status" value="1"/>
</dbReference>
<dbReference type="AlphaFoldDB" id="A0A2P4ER80"/>
<evidence type="ECO:0000256" key="2">
    <source>
        <dbReference type="ARBA" id="ARBA00022692"/>
    </source>
</evidence>
<protein>
    <recommendedName>
        <fullName evidence="7">TonB C-terminal domain-containing protein</fullName>
    </recommendedName>
</protein>
<keyword evidence="2" id="KW-0812">Transmembrane</keyword>
<dbReference type="OrthoDB" id="6883876at2"/>
<evidence type="ECO:0000256" key="4">
    <source>
        <dbReference type="ARBA" id="ARBA00023136"/>
    </source>
</evidence>
<evidence type="ECO:0000313" key="6">
    <source>
        <dbReference type="Proteomes" id="UP000243451"/>
    </source>
</evidence>
<reference evidence="5 6" key="1">
    <citation type="submission" date="2018-01" db="EMBL/GenBank/DDBJ databases">
        <title>Draft genome of the type strain Pseudomonas oceani DSM 100277 isolated from the deep water in Okinawa trough, northwestern Pacific Ocean.</title>
        <authorList>
            <person name="Gomila M."/>
            <person name="Mulet M."/>
            <person name="Garcia-Valdes E."/>
            <person name="Lalucat J."/>
        </authorList>
    </citation>
    <scope>NUCLEOTIDE SEQUENCE [LARGE SCALE GENOMIC DNA]</scope>
    <source>
        <strain evidence="5 6">DSM 100277</strain>
    </source>
</reference>
<evidence type="ECO:0000256" key="3">
    <source>
        <dbReference type="ARBA" id="ARBA00022989"/>
    </source>
</evidence>
<dbReference type="NCBIfam" id="TIGR01352">
    <property type="entry name" value="tonB_Cterm"/>
    <property type="match status" value="1"/>
</dbReference>
<dbReference type="Proteomes" id="UP000243451">
    <property type="component" value="Unassembled WGS sequence"/>
</dbReference>
<dbReference type="Gene3D" id="3.30.1150.10">
    <property type="match status" value="1"/>
</dbReference>
<evidence type="ECO:0000256" key="1">
    <source>
        <dbReference type="ARBA" id="ARBA00004167"/>
    </source>
</evidence>
<organism evidence="5 6">
    <name type="scientific">Halopseudomonas oceani</name>
    <dbReference type="NCBI Taxonomy" id="1708783"/>
    <lineage>
        <taxon>Bacteria</taxon>
        <taxon>Pseudomonadati</taxon>
        <taxon>Pseudomonadota</taxon>
        <taxon>Gammaproteobacteria</taxon>
        <taxon>Pseudomonadales</taxon>
        <taxon>Pseudomonadaceae</taxon>
        <taxon>Halopseudomonas</taxon>
    </lineage>
</organism>
<keyword evidence="3" id="KW-1133">Transmembrane helix</keyword>
<dbReference type="GO" id="GO:0016020">
    <property type="term" value="C:membrane"/>
    <property type="evidence" value="ECO:0007669"/>
    <property type="project" value="UniProtKB-SubCell"/>
</dbReference>